<accession>A0ABM4D5R5</accession>
<evidence type="ECO:0000256" key="2">
    <source>
        <dbReference type="ARBA" id="ARBA00022771"/>
    </source>
</evidence>
<evidence type="ECO:0000256" key="5">
    <source>
        <dbReference type="PROSITE-ProRule" id="PRU00309"/>
    </source>
</evidence>
<keyword evidence="1" id="KW-0479">Metal-binding</keyword>
<dbReference type="InterPro" id="IPR048365">
    <property type="entry name" value="TNP-like_RNaseH_N"/>
</dbReference>
<dbReference type="Pfam" id="PF21787">
    <property type="entry name" value="TNP-like_RNaseH_N"/>
    <property type="match status" value="1"/>
</dbReference>
<evidence type="ECO:0000259" key="6">
    <source>
        <dbReference type="PROSITE" id="PS50950"/>
    </source>
</evidence>
<dbReference type="SUPFAM" id="SSF57716">
    <property type="entry name" value="Glucocorticoid receptor-like (DNA-binding domain)"/>
    <property type="match status" value="1"/>
</dbReference>
<dbReference type="PROSITE" id="PS50950">
    <property type="entry name" value="ZF_THAP"/>
    <property type="match status" value="1"/>
</dbReference>
<keyword evidence="3" id="KW-0862">Zinc</keyword>
<dbReference type="RefSeq" id="XP_065669631.1">
    <property type="nucleotide sequence ID" value="XM_065813559.1"/>
</dbReference>
<dbReference type="Proteomes" id="UP001652625">
    <property type="component" value="Chromosome 12"/>
</dbReference>
<keyword evidence="2 5" id="KW-0863">Zinc-finger</keyword>
<evidence type="ECO:0000313" key="8">
    <source>
        <dbReference type="RefSeq" id="XP_065669631.1"/>
    </source>
</evidence>
<dbReference type="PANTHER" id="PTHR46927:SF3">
    <property type="entry name" value="THAP-TYPE DOMAIN-CONTAINING PROTEIN"/>
    <property type="match status" value="1"/>
</dbReference>
<dbReference type="GeneID" id="136088796"/>
<dbReference type="PANTHER" id="PTHR46927">
    <property type="entry name" value="AGAP005574-PA"/>
    <property type="match status" value="1"/>
</dbReference>
<keyword evidence="7" id="KW-1185">Reference proteome</keyword>
<sequence length="643" mass="74281">MPNKCCVYGCSSNYKSKIKDNVYVTMYRFPFKTEDRELWIKKLPNANFVFTDYKRVCAQHWPKDAELKKVKGGSFVPVHPPSVFKGIPVSCIPIVFRKRDVTGLMCSERNNLPDELESFKKMDAIQFNEIVKNLRSIIINCEEKFYFVEKEKKISLISYEHCGPVPKFSIYITLKNSGDIYFTGYSQFLQIKLSFLSKGIIKYYSQLENAVSYVINNETDSKRASYIRHQVALLNKTNNTPFSLEDISDALHLYSKSRSVYFDLVEKLVLPSVRELQRMTNKINKLEDTEYLKMIFKELQELQKYCFILADEVYIKPGLQYSGGIVYGEAENVQEKAITVLALMLLCLFGGPRLVIKVFPVCKVTTNFQTSVIEELNQQIIIAGGKPLRLIMDNCRVNQKTFQYFNAKNVPAYYLLNDTVHILKCIRNNWITEKLQCLKYKLLNDNDTVRLAEWKFIIQLHAADNRTVKLSPLTQKAVSPKPIERQNVGLVLKVFCDETVAALHVKFPEVEDTALFIETVVKWWLIVNSKAKGLDIRLNDIRRKPITSVNDWQIDFLENYISYFAEYLKCVNSKLREKKLTMDTQSALQKTSKRLASCVKCLLNCGVSYVLLGHMQSDALEKQFRKYRQGSGGTYLITVQNVI</sequence>
<evidence type="ECO:0000256" key="1">
    <source>
        <dbReference type="ARBA" id="ARBA00022723"/>
    </source>
</evidence>
<protein>
    <submittedName>
        <fullName evidence="8">Uncharacterized protein LOC136088796</fullName>
    </submittedName>
</protein>
<reference evidence="8" key="1">
    <citation type="submission" date="2025-08" db="UniProtKB">
        <authorList>
            <consortium name="RefSeq"/>
        </authorList>
    </citation>
    <scope>IDENTIFICATION</scope>
</reference>
<organism evidence="7 8">
    <name type="scientific">Hydra vulgaris</name>
    <name type="common">Hydra</name>
    <name type="synonym">Hydra attenuata</name>
    <dbReference type="NCBI Taxonomy" id="6087"/>
    <lineage>
        <taxon>Eukaryota</taxon>
        <taxon>Metazoa</taxon>
        <taxon>Cnidaria</taxon>
        <taxon>Hydrozoa</taxon>
        <taxon>Hydroidolina</taxon>
        <taxon>Anthoathecata</taxon>
        <taxon>Aplanulata</taxon>
        <taxon>Hydridae</taxon>
        <taxon>Hydra</taxon>
    </lineage>
</organism>
<dbReference type="InterPro" id="IPR006612">
    <property type="entry name" value="THAP_Znf"/>
</dbReference>
<keyword evidence="4 5" id="KW-0238">DNA-binding</keyword>
<feature type="domain" description="THAP-type" evidence="6">
    <location>
        <begin position="1"/>
        <end position="84"/>
    </location>
</feature>
<evidence type="ECO:0000313" key="7">
    <source>
        <dbReference type="Proteomes" id="UP001652625"/>
    </source>
</evidence>
<gene>
    <name evidence="8" type="primary">LOC136088796</name>
</gene>
<evidence type="ECO:0000256" key="4">
    <source>
        <dbReference type="ARBA" id="ARBA00023125"/>
    </source>
</evidence>
<evidence type="ECO:0000256" key="3">
    <source>
        <dbReference type="ARBA" id="ARBA00022833"/>
    </source>
</evidence>
<dbReference type="InterPro" id="IPR052224">
    <property type="entry name" value="THAP_domain_protein"/>
</dbReference>
<name>A0ABM4D5R5_HYDVU</name>
<dbReference type="Pfam" id="PF05485">
    <property type="entry name" value="THAP"/>
    <property type="match status" value="1"/>
</dbReference>
<proteinExistence type="predicted"/>